<evidence type="ECO:0000313" key="2">
    <source>
        <dbReference type="Proteomes" id="UP001329915"/>
    </source>
</evidence>
<keyword evidence="1" id="KW-0645">Protease</keyword>
<dbReference type="GO" id="GO:0006508">
    <property type="term" value="P:proteolysis"/>
    <property type="evidence" value="ECO:0007669"/>
    <property type="project" value="UniProtKB-KW"/>
</dbReference>
<dbReference type="Proteomes" id="UP001329915">
    <property type="component" value="Chromosome"/>
</dbReference>
<proteinExistence type="predicted"/>
<dbReference type="KEGG" id="dbc:MFMK1_000346"/>
<name>A0AAU0UK89_9FIRM</name>
<dbReference type="SUPFAM" id="SSF53163">
    <property type="entry name" value="HybD-like"/>
    <property type="match status" value="1"/>
</dbReference>
<reference evidence="1 2" key="1">
    <citation type="submission" date="2023-04" db="EMBL/GenBank/DDBJ databases">
        <authorList>
            <person name="Hsu D."/>
        </authorList>
    </citation>
    <scope>NUCLEOTIDE SEQUENCE [LARGE SCALE GENOMIC DNA]</scope>
    <source>
        <strain evidence="1 2">MK1</strain>
    </source>
</reference>
<sequence length="207" mass="22385">MNGYSFFNRLAYKANTLPPKLKLDHQDPLASQKLSSNLGKHLLHLNSNNVRPVAVVAIGTDRSTGDSLGPLTGSKLKEFAIPDLSIYGTLDDPVHASNMIDKLRQLEKDLNNPIIIAIDACLGQSESVGSITLSAGPVRPGAGVNKSLPTIGHVHYTGIVNVSGYMEYFVLQNTRLSIVMRMATLISTSIMLGIRKVRTSSNAYLVQ</sequence>
<dbReference type="EMBL" id="CP121694">
    <property type="protein sequence ID" value="WRO20564.1"/>
    <property type="molecule type" value="Genomic_DNA"/>
</dbReference>
<organism evidence="1 2">
    <name type="scientific">Metallumcola ferriviriculae</name>
    <dbReference type="NCBI Taxonomy" id="3039180"/>
    <lineage>
        <taxon>Bacteria</taxon>
        <taxon>Bacillati</taxon>
        <taxon>Bacillota</taxon>
        <taxon>Clostridia</taxon>
        <taxon>Neomoorellales</taxon>
        <taxon>Desulfitibacteraceae</taxon>
        <taxon>Metallumcola</taxon>
    </lineage>
</organism>
<keyword evidence="1" id="KW-0378">Hydrolase</keyword>
<dbReference type="NCBIfam" id="TIGR02841">
    <property type="entry name" value="spore_YyaC"/>
    <property type="match status" value="1"/>
</dbReference>
<dbReference type="InterPro" id="IPR009665">
    <property type="entry name" value="YyaC"/>
</dbReference>
<protein>
    <submittedName>
        <fullName evidence="1">Spore protease YyaC</fullName>
    </submittedName>
</protein>
<keyword evidence="2" id="KW-1185">Reference proteome</keyword>
<dbReference type="InterPro" id="IPR023430">
    <property type="entry name" value="Pept_HybD-like_dom_sf"/>
</dbReference>
<gene>
    <name evidence="1" type="primary">yyaC</name>
    <name evidence="1" type="ORF">MFMK1_000346</name>
</gene>
<dbReference type="RefSeq" id="WP_366923457.1">
    <property type="nucleotide sequence ID" value="NZ_CP121694.1"/>
</dbReference>
<accession>A0AAU0UK89</accession>
<evidence type="ECO:0000313" key="1">
    <source>
        <dbReference type="EMBL" id="WRO20564.1"/>
    </source>
</evidence>
<dbReference type="GO" id="GO:0008233">
    <property type="term" value="F:peptidase activity"/>
    <property type="evidence" value="ECO:0007669"/>
    <property type="project" value="UniProtKB-KW"/>
</dbReference>
<dbReference type="AlphaFoldDB" id="A0AAU0UK89"/>
<dbReference type="Pfam" id="PF06866">
    <property type="entry name" value="DUF1256"/>
    <property type="match status" value="1"/>
</dbReference>